<evidence type="ECO:0000313" key="3">
    <source>
        <dbReference type="Proteomes" id="UP000554054"/>
    </source>
</evidence>
<dbReference type="InterPro" id="IPR016181">
    <property type="entry name" value="Acyl_CoA_acyltransferase"/>
</dbReference>
<reference evidence="2 3" key="1">
    <citation type="submission" date="2020-07" db="EMBL/GenBank/DDBJ databases">
        <title>Sequencing the genomes of 1000 actinobacteria strains.</title>
        <authorList>
            <person name="Klenk H.-P."/>
        </authorList>
    </citation>
    <scope>NUCLEOTIDE SEQUENCE [LARGE SCALE GENOMIC DNA]</scope>
    <source>
        <strain evidence="2 3">DSM 26154</strain>
    </source>
</reference>
<feature type="domain" description="N-acetyltransferase" evidence="1">
    <location>
        <begin position="139"/>
        <end position="263"/>
    </location>
</feature>
<dbReference type="Pfam" id="PF08445">
    <property type="entry name" value="FR47"/>
    <property type="match status" value="1"/>
</dbReference>
<dbReference type="Proteomes" id="UP000554054">
    <property type="component" value="Unassembled WGS sequence"/>
</dbReference>
<dbReference type="EMBL" id="JACCAE010000001">
    <property type="protein sequence ID" value="NYF99531.1"/>
    <property type="molecule type" value="Genomic_DNA"/>
</dbReference>
<keyword evidence="3" id="KW-1185">Reference proteome</keyword>
<dbReference type="InterPro" id="IPR000182">
    <property type="entry name" value="GNAT_dom"/>
</dbReference>
<dbReference type="InterPro" id="IPR013653">
    <property type="entry name" value="GCN5-like_dom"/>
</dbReference>
<dbReference type="GO" id="GO:0016747">
    <property type="term" value="F:acyltransferase activity, transferring groups other than amino-acyl groups"/>
    <property type="evidence" value="ECO:0007669"/>
    <property type="project" value="InterPro"/>
</dbReference>
<dbReference type="RefSeq" id="WP_185992220.1">
    <property type="nucleotide sequence ID" value="NZ_JACCAE010000001.1"/>
</dbReference>
<protein>
    <submittedName>
        <fullName evidence="2">GNAT superfamily N-acetyltransferase</fullName>
    </submittedName>
</protein>
<dbReference type="Gene3D" id="3.40.630.30">
    <property type="match status" value="1"/>
</dbReference>
<evidence type="ECO:0000313" key="2">
    <source>
        <dbReference type="EMBL" id="NYF99531.1"/>
    </source>
</evidence>
<evidence type="ECO:0000259" key="1">
    <source>
        <dbReference type="PROSITE" id="PS51186"/>
    </source>
</evidence>
<dbReference type="PROSITE" id="PS51186">
    <property type="entry name" value="GNAT"/>
    <property type="match status" value="1"/>
</dbReference>
<dbReference type="AlphaFoldDB" id="A0A852W1M6"/>
<accession>A0A852W1M6</accession>
<name>A0A852W1M6_9MICO</name>
<proteinExistence type="predicted"/>
<dbReference type="SUPFAM" id="SSF55729">
    <property type="entry name" value="Acyl-CoA N-acyltransferases (Nat)"/>
    <property type="match status" value="1"/>
</dbReference>
<comment type="caution">
    <text evidence="2">The sequence shown here is derived from an EMBL/GenBank/DDBJ whole genome shotgun (WGS) entry which is preliminary data.</text>
</comment>
<sequence>MSVERIPLPGLAAWTGGDRVVLAESTPLPGSDALCVRRGDAWAVAFARPTYTHGTNLMLHGDDGSGRLVSPAVVAALEELVASPPFARWLAHLRRKGVDAISLPRAAAHVGGLLPRPHGLWEWMWTTAPPVEPLGDGTVELASRDRSDVQALLDAHNPGTDGQPFARSGQRWVGVRDGEGGLLAVGCCEPERSGTPVLSGITVAPAARGRGLGRVVTAELTRGAIATHGWCTLGMYSVNDTARRLYHCLGYETGAVWSSGALG</sequence>
<keyword evidence="2" id="KW-0808">Transferase</keyword>
<gene>
    <name evidence="2" type="ORF">BJY20_002923</name>
</gene>
<organism evidence="2 3">
    <name type="scientific">Janibacter cremeus</name>
    <dbReference type="NCBI Taxonomy" id="1285192"/>
    <lineage>
        <taxon>Bacteria</taxon>
        <taxon>Bacillati</taxon>
        <taxon>Actinomycetota</taxon>
        <taxon>Actinomycetes</taxon>
        <taxon>Micrococcales</taxon>
        <taxon>Intrasporangiaceae</taxon>
        <taxon>Janibacter</taxon>
    </lineage>
</organism>